<dbReference type="EMBL" id="VOCK01000015">
    <property type="protein sequence ID" value="TWQ52937.1"/>
    <property type="molecule type" value="Genomic_DNA"/>
</dbReference>
<organism evidence="1 2">
    <name type="scientific">Xanthomonas vasicola</name>
    <dbReference type="NCBI Taxonomy" id="56459"/>
    <lineage>
        <taxon>Bacteria</taxon>
        <taxon>Pseudomonadati</taxon>
        <taxon>Pseudomonadota</taxon>
        <taxon>Gammaproteobacteria</taxon>
        <taxon>Lysobacterales</taxon>
        <taxon>Lysobacteraceae</taxon>
        <taxon>Xanthomonas</taxon>
    </lineage>
</organism>
<proteinExistence type="predicted"/>
<dbReference type="AlphaFoldDB" id="A0ABD7S9W5"/>
<reference evidence="2" key="1">
    <citation type="journal article" date="2020" name="Phytopathology">
        <title>Genomic acquisitions in emerging populations of Xanthomonas vasicola pv. vasculorum infecting corn in the U.S. and Argentina.</title>
        <authorList>
            <person name="Perez-Quintero A.L."/>
        </authorList>
    </citation>
    <scope>NUCLEOTIDE SEQUENCE [LARGE SCALE GENOMIC DNA]</scope>
    <source>
        <strain evidence="2">Xvh-L</strain>
    </source>
</reference>
<evidence type="ECO:0000313" key="2">
    <source>
        <dbReference type="Proteomes" id="UP000320455"/>
    </source>
</evidence>
<keyword evidence="2" id="KW-1185">Reference proteome</keyword>
<protein>
    <submittedName>
        <fullName evidence="1">Uncharacterized protein</fullName>
    </submittedName>
</protein>
<name>A0ABD7S9W5_XANVA</name>
<dbReference type="Proteomes" id="UP000320455">
    <property type="component" value="Unassembled WGS sequence"/>
</dbReference>
<comment type="caution">
    <text evidence="1">The sequence shown here is derived from an EMBL/GenBank/DDBJ whole genome shotgun (WGS) entry which is preliminary data.</text>
</comment>
<gene>
    <name evidence="1" type="ORF">FQK01_11165</name>
</gene>
<accession>A0ABD7S9W5</accession>
<evidence type="ECO:0000313" key="1">
    <source>
        <dbReference type="EMBL" id="TWQ52937.1"/>
    </source>
</evidence>
<sequence>MELCDAMTSDGQALSVSCSSQAHGRKVNRVQVRQFDDPALCRDFKQQKPRWAPCSKTSSLS</sequence>